<dbReference type="Proteomes" id="UP000193136">
    <property type="component" value="Unassembled WGS sequence"/>
</dbReference>
<dbReference type="Pfam" id="PF01266">
    <property type="entry name" value="DAO"/>
    <property type="match status" value="1"/>
</dbReference>
<evidence type="ECO:0000256" key="6">
    <source>
        <dbReference type="RuleBase" id="RU361217"/>
    </source>
</evidence>
<dbReference type="EC" id="1.1.5.3" evidence="6"/>
<evidence type="ECO:0000313" key="10">
    <source>
        <dbReference type="Proteomes" id="UP000193136"/>
    </source>
</evidence>
<evidence type="ECO:0000256" key="1">
    <source>
        <dbReference type="ARBA" id="ARBA00001974"/>
    </source>
</evidence>
<dbReference type="Gene3D" id="3.30.9.10">
    <property type="entry name" value="D-Amino Acid Oxidase, subunit A, domain 2"/>
    <property type="match status" value="1"/>
</dbReference>
<dbReference type="PROSITE" id="PS51257">
    <property type="entry name" value="PROKAR_LIPOPROTEIN"/>
    <property type="match status" value="1"/>
</dbReference>
<sequence>MPRTSMPRADILAELRQDEPFDLLIIGGGATGCGIALDAANRGLKVALVEKQDFAEGTSSRSTKLVHGGVRYLEMAVKHLDRVQYNLVRDGLHERGILLNNAPHLACRLPLVTPLYRWLDIPYIYAGLKLYDLLAGKRGLGRSRLLSRREALRRFPLLRAEGLKAGVLYYDGQFNDARMALTLAMTAREQGALVVNDVAAVELLKEGRRLVGATLEEQQTGERFTLRARGIINATGPFVDSIRRFDAPNAEPILEASSGIHIVLDERFAPPDTGLMIPKTEDGRVLFVLPWEGHALIGTTDEPAEVREHPRPLEEEIAYLLRHVGRYFNLQVTLGDVKSAWCGLRPLVRDPKASDTARLARDHVIEVSSSGLLTIAGGKWTTYRKMAQDAVDHAVRVFGLNPLRDCGTEQLPLIGAGGERQVIEAELREEFGLSTDLSGHLYHAYGDRAPDVARLAAGGLAARLDANHPFIEAEVVYAARFEMAVHAVDVLARRLPLALLDRDAARRAASRVLELLAGELGWDAERHSREAALVEERLREGL</sequence>
<gene>
    <name evidence="9" type="ORF">B5V00_03690</name>
</gene>
<dbReference type="InterPro" id="IPR038299">
    <property type="entry name" value="DAO_C_sf"/>
</dbReference>
<evidence type="ECO:0000256" key="3">
    <source>
        <dbReference type="ARBA" id="ARBA00022630"/>
    </source>
</evidence>
<evidence type="ECO:0000256" key="4">
    <source>
        <dbReference type="ARBA" id="ARBA00022827"/>
    </source>
</evidence>
<comment type="caution">
    <text evidence="9">The sequence shown here is derived from an EMBL/GenBank/DDBJ whole genome shotgun (WGS) entry which is preliminary data.</text>
</comment>
<dbReference type="PROSITE" id="PS00978">
    <property type="entry name" value="FAD_G3PDH_2"/>
    <property type="match status" value="1"/>
</dbReference>
<dbReference type="STRING" id="1969733.B5V00_03690"/>
<dbReference type="EMBL" id="NAAD01000003">
    <property type="protein sequence ID" value="ORJ62398.1"/>
    <property type="molecule type" value="Genomic_DNA"/>
</dbReference>
<evidence type="ECO:0000259" key="7">
    <source>
        <dbReference type="Pfam" id="PF01266"/>
    </source>
</evidence>
<comment type="similarity">
    <text evidence="2 6">Belongs to the FAD-dependent glycerol-3-phosphate dehydrogenase family.</text>
</comment>
<dbReference type="Gene3D" id="3.50.50.60">
    <property type="entry name" value="FAD/NAD(P)-binding domain"/>
    <property type="match status" value="1"/>
</dbReference>
<comment type="catalytic activity">
    <reaction evidence="6">
        <text>a quinone + sn-glycerol 3-phosphate = dihydroxyacetone phosphate + a quinol</text>
        <dbReference type="Rhea" id="RHEA:18977"/>
        <dbReference type="ChEBI" id="CHEBI:24646"/>
        <dbReference type="ChEBI" id="CHEBI:57597"/>
        <dbReference type="ChEBI" id="CHEBI:57642"/>
        <dbReference type="ChEBI" id="CHEBI:132124"/>
        <dbReference type="EC" id="1.1.5.3"/>
    </reaction>
</comment>
<dbReference type="InterPro" id="IPR000447">
    <property type="entry name" value="G3P_DH_FAD-dep"/>
</dbReference>
<dbReference type="InterPro" id="IPR031656">
    <property type="entry name" value="DAO_C"/>
</dbReference>
<comment type="cofactor">
    <cofactor evidence="1 6">
        <name>FAD</name>
        <dbReference type="ChEBI" id="CHEBI:57692"/>
    </cofactor>
</comment>
<dbReference type="SUPFAM" id="SSF54373">
    <property type="entry name" value="FAD-linked reductases, C-terminal domain"/>
    <property type="match status" value="1"/>
</dbReference>
<dbReference type="GO" id="GO:0004368">
    <property type="term" value="F:glycerol-3-phosphate dehydrogenase (quinone) activity"/>
    <property type="evidence" value="ECO:0007669"/>
    <property type="project" value="UniProtKB-EC"/>
</dbReference>
<dbReference type="PANTHER" id="PTHR11985:SF15">
    <property type="entry name" value="GLYCEROL-3-PHOSPHATE DEHYDROGENASE, MITOCHONDRIAL"/>
    <property type="match status" value="1"/>
</dbReference>
<accession>A0A1X0YB52</accession>
<reference evidence="9 10" key="1">
    <citation type="submission" date="2017-03" db="EMBL/GenBank/DDBJ databases">
        <title>Genome sequence of Geothermobacter sp. EPR-M, Deep-Sea Iron Reducer.</title>
        <authorList>
            <person name="Tully B."/>
            <person name="Savalia P."/>
            <person name="Abuyen K."/>
            <person name="Baughan C."/>
            <person name="Romero E."/>
            <person name="Ronkowski C."/>
            <person name="Torres B."/>
            <person name="Tremblay J."/>
            <person name="Trujillo A."/>
            <person name="Tyler M."/>
            <person name="Perez-Rodriguez I."/>
            <person name="Amend J."/>
        </authorList>
    </citation>
    <scope>NUCLEOTIDE SEQUENCE [LARGE SCALE GENOMIC DNA]</scope>
    <source>
        <strain evidence="9 10">EPR-M</strain>
    </source>
</reference>
<dbReference type="GO" id="GO:0009331">
    <property type="term" value="C:glycerol-3-phosphate dehydrogenase (FAD) complex"/>
    <property type="evidence" value="ECO:0007669"/>
    <property type="project" value="UniProtKB-UniRule"/>
</dbReference>
<proteinExistence type="inferred from homology"/>
<name>A0A1X0YB52_9BACT</name>
<dbReference type="SUPFAM" id="SSF51905">
    <property type="entry name" value="FAD/NAD(P)-binding domain"/>
    <property type="match status" value="1"/>
</dbReference>
<keyword evidence="10" id="KW-1185">Reference proteome</keyword>
<feature type="domain" description="FAD dependent oxidoreductase" evidence="7">
    <location>
        <begin position="22"/>
        <end position="384"/>
    </location>
</feature>
<dbReference type="InterPro" id="IPR036188">
    <property type="entry name" value="FAD/NAD-bd_sf"/>
</dbReference>
<evidence type="ECO:0000256" key="2">
    <source>
        <dbReference type="ARBA" id="ARBA00007330"/>
    </source>
</evidence>
<organism evidence="9 10">
    <name type="scientific">Geothermobacter hydrogeniphilus</name>
    <dbReference type="NCBI Taxonomy" id="1969733"/>
    <lineage>
        <taxon>Bacteria</taxon>
        <taxon>Pseudomonadati</taxon>
        <taxon>Thermodesulfobacteriota</taxon>
        <taxon>Desulfuromonadia</taxon>
        <taxon>Desulfuromonadales</taxon>
        <taxon>Geothermobacteraceae</taxon>
        <taxon>Geothermobacter</taxon>
    </lineage>
</organism>
<keyword evidence="5 6" id="KW-0560">Oxidoreductase</keyword>
<dbReference type="PANTHER" id="PTHR11985">
    <property type="entry name" value="GLYCEROL-3-PHOSPHATE DEHYDROGENASE"/>
    <property type="match status" value="1"/>
</dbReference>
<dbReference type="PROSITE" id="PS00977">
    <property type="entry name" value="FAD_G3PDH_1"/>
    <property type="match status" value="1"/>
</dbReference>
<keyword evidence="3 6" id="KW-0285">Flavoprotein</keyword>
<keyword evidence="4" id="KW-0274">FAD</keyword>
<dbReference type="GO" id="GO:0006072">
    <property type="term" value="P:glycerol-3-phosphate metabolic process"/>
    <property type="evidence" value="ECO:0007669"/>
    <property type="project" value="UniProtKB-UniRule"/>
</dbReference>
<dbReference type="PRINTS" id="PR01001">
    <property type="entry name" value="FADG3PDH"/>
</dbReference>
<protein>
    <recommendedName>
        <fullName evidence="6">Glycerol-3-phosphate dehydrogenase</fullName>
        <ecNumber evidence="6">1.1.5.3</ecNumber>
    </recommendedName>
</protein>
<evidence type="ECO:0000259" key="8">
    <source>
        <dbReference type="Pfam" id="PF16901"/>
    </source>
</evidence>
<dbReference type="AlphaFoldDB" id="A0A1X0YB52"/>
<evidence type="ECO:0000256" key="5">
    <source>
        <dbReference type="ARBA" id="ARBA00023002"/>
    </source>
</evidence>
<dbReference type="Pfam" id="PF16901">
    <property type="entry name" value="DAO_C"/>
    <property type="match status" value="1"/>
</dbReference>
<feature type="domain" description="Alpha-glycerophosphate oxidase C-terminal" evidence="8">
    <location>
        <begin position="406"/>
        <end position="526"/>
    </location>
</feature>
<evidence type="ECO:0000313" key="9">
    <source>
        <dbReference type="EMBL" id="ORJ62398.1"/>
    </source>
</evidence>
<dbReference type="InterPro" id="IPR006076">
    <property type="entry name" value="FAD-dep_OxRdtase"/>
</dbReference>
<dbReference type="Gene3D" id="1.10.8.870">
    <property type="entry name" value="Alpha-glycerophosphate oxidase, cap domain"/>
    <property type="match status" value="1"/>
</dbReference>